<feature type="region of interest" description="Disordered" evidence="1">
    <location>
        <begin position="1"/>
        <end position="21"/>
    </location>
</feature>
<feature type="region of interest" description="Disordered" evidence="1">
    <location>
        <begin position="62"/>
        <end position="108"/>
    </location>
</feature>
<gene>
    <name evidence="2" type="ORF">K505DRAFT_343740</name>
</gene>
<evidence type="ECO:0000256" key="1">
    <source>
        <dbReference type="SAM" id="MobiDB-lite"/>
    </source>
</evidence>
<accession>A0A6A6WRJ3</accession>
<protein>
    <recommendedName>
        <fullName evidence="4">Glycosyltransferase family 1 protein</fullName>
    </recommendedName>
</protein>
<feature type="region of interest" description="Disordered" evidence="1">
    <location>
        <begin position="223"/>
        <end position="289"/>
    </location>
</feature>
<feature type="compositionally biased region" description="Polar residues" evidence="1">
    <location>
        <begin position="223"/>
        <end position="238"/>
    </location>
</feature>
<sequence>MAVRSVASANEDAHARGSDTSSIVHVERDVMSNADLYSMTPPAYTQSVAESEVAIEAQAYEQEKTGIPGESPYADNPDSPETVRAESSTPPPPGPRTAAPNYSSQLPAGHFTELSTDAALAYVRRCSLLPNRPAVWLVKRKNFALSSLAAAVLVKEGLLRDNDLVLISQHAGTKRDPTDPLSAVCFATYDTVGDVMNGLIAGPMEAYRQATPMLARYEERQNGLQTPVTVSDPQPEMSTTTGGAPPTPKGGAPASPFQPQPDAWTGEQQNVWSDAPPSQPRNSTLEATPNAAKQVAIGTGKGLGQIVGAGLKAPMTFTHGLTRGFHNVPKLYGEQVREYENITDLRSGLSVSAKGFGHGLGDGLKDFFVKPIQGAQKEGAKGFAKGFGKGVGNLVCKPSAGAIGLVGYSFVGVYKGLQSINFSGKDSAGDIVRYQGEEEYTYADKELRLQIVNRWCQVMMQQKI</sequence>
<keyword evidence="3" id="KW-1185">Reference proteome</keyword>
<name>A0A6A6WRJ3_9PLEO</name>
<dbReference type="Proteomes" id="UP000799757">
    <property type="component" value="Unassembled WGS sequence"/>
</dbReference>
<evidence type="ECO:0008006" key="4">
    <source>
        <dbReference type="Google" id="ProtNLM"/>
    </source>
</evidence>
<dbReference type="AlphaFoldDB" id="A0A6A6WRJ3"/>
<organism evidence="2 3">
    <name type="scientific">Melanomma pulvis-pyrius CBS 109.77</name>
    <dbReference type="NCBI Taxonomy" id="1314802"/>
    <lineage>
        <taxon>Eukaryota</taxon>
        <taxon>Fungi</taxon>
        <taxon>Dikarya</taxon>
        <taxon>Ascomycota</taxon>
        <taxon>Pezizomycotina</taxon>
        <taxon>Dothideomycetes</taxon>
        <taxon>Pleosporomycetidae</taxon>
        <taxon>Pleosporales</taxon>
        <taxon>Melanommataceae</taxon>
        <taxon>Melanomma</taxon>
    </lineage>
</organism>
<evidence type="ECO:0000313" key="3">
    <source>
        <dbReference type="Proteomes" id="UP000799757"/>
    </source>
</evidence>
<dbReference type="EMBL" id="MU002451">
    <property type="protein sequence ID" value="KAF2786515.1"/>
    <property type="molecule type" value="Genomic_DNA"/>
</dbReference>
<proteinExistence type="predicted"/>
<feature type="compositionally biased region" description="Low complexity" evidence="1">
    <location>
        <begin position="239"/>
        <end position="254"/>
    </location>
</feature>
<reference evidence="2" key="1">
    <citation type="journal article" date="2020" name="Stud. Mycol.">
        <title>101 Dothideomycetes genomes: a test case for predicting lifestyles and emergence of pathogens.</title>
        <authorList>
            <person name="Haridas S."/>
            <person name="Albert R."/>
            <person name="Binder M."/>
            <person name="Bloem J."/>
            <person name="Labutti K."/>
            <person name="Salamov A."/>
            <person name="Andreopoulos B."/>
            <person name="Baker S."/>
            <person name="Barry K."/>
            <person name="Bills G."/>
            <person name="Bluhm B."/>
            <person name="Cannon C."/>
            <person name="Castanera R."/>
            <person name="Culley D."/>
            <person name="Daum C."/>
            <person name="Ezra D."/>
            <person name="Gonzalez J."/>
            <person name="Henrissat B."/>
            <person name="Kuo A."/>
            <person name="Liang C."/>
            <person name="Lipzen A."/>
            <person name="Lutzoni F."/>
            <person name="Magnuson J."/>
            <person name="Mondo S."/>
            <person name="Nolan M."/>
            <person name="Ohm R."/>
            <person name="Pangilinan J."/>
            <person name="Park H.-J."/>
            <person name="Ramirez L."/>
            <person name="Alfaro M."/>
            <person name="Sun H."/>
            <person name="Tritt A."/>
            <person name="Yoshinaga Y."/>
            <person name="Zwiers L.-H."/>
            <person name="Turgeon B."/>
            <person name="Goodwin S."/>
            <person name="Spatafora J."/>
            <person name="Crous P."/>
            <person name="Grigoriev I."/>
        </authorList>
    </citation>
    <scope>NUCLEOTIDE SEQUENCE</scope>
    <source>
        <strain evidence="2">CBS 109.77</strain>
    </source>
</reference>
<dbReference type="OrthoDB" id="428159at2759"/>
<evidence type="ECO:0000313" key="2">
    <source>
        <dbReference type="EMBL" id="KAF2786515.1"/>
    </source>
</evidence>